<organism evidence="12 13">
    <name type="scientific">Canna indica</name>
    <name type="common">Indian-shot</name>
    <dbReference type="NCBI Taxonomy" id="4628"/>
    <lineage>
        <taxon>Eukaryota</taxon>
        <taxon>Viridiplantae</taxon>
        <taxon>Streptophyta</taxon>
        <taxon>Embryophyta</taxon>
        <taxon>Tracheophyta</taxon>
        <taxon>Spermatophyta</taxon>
        <taxon>Magnoliopsida</taxon>
        <taxon>Liliopsida</taxon>
        <taxon>Zingiberales</taxon>
        <taxon>Cannaceae</taxon>
        <taxon>Canna</taxon>
    </lineage>
</organism>
<sequence>MASNSSRYPNPESPNKVINTNVAIFIVTFVVSVVVLLIVIHLYVRLTLHRAPSGGPGRHFAESPTPPPPVSRAFGLDSATMAALPTFFVQGDSAAAAECAVCLSAMVEGERAKLLPNCKHVFHVVCIDMWLFSHSTCPLCRRDADPAVAAVEAPEGRGCHLEEGGSTSRSSSSSPPPPPPPSFRMEDSREWSGRIRRMESVEDLERHRSNYIFQ</sequence>
<dbReference type="GO" id="GO:0016020">
    <property type="term" value="C:membrane"/>
    <property type="evidence" value="ECO:0007669"/>
    <property type="project" value="UniProtKB-SubCell"/>
</dbReference>
<evidence type="ECO:0000256" key="3">
    <source>
        <dbReference type="ARBA" id="ARBA00022723"/>
    </source>
</evidence>
<proteinExistence type="predicted"/>
<dbReference type="InterPro" id="IPR001841">
    <property type="entry name" value="Znf_RING"/>
</dbReference>
<feature type="domain" description="RING-type" evidence="11">
    <location>
        <begin position="99"/>
        <end position="141"/>
    </location>
</feature>
<feature type="region of interest" description="Disordered" evidence="9">
    <location>
        <begin position="155"/>
        <end position="191"/>
    </location>
</feature>
<evidence type="ECO:0000259" key="11">
    <source>
        <dbReference type="PROSITE" id="PS50089"/>
    </source>
</evidence>
<evidence type="ECO:0000256" key="6">
    <source>
        <dbReference type="ARBA" id="ARBA00022989"/>
    </source>
</evidence>
<keyword evidence="4 8" id="KW-0863">Zinc-finger</keyword>
<dbReference type="PANTHER" id="PTHR46539:SF29">
    <property type="entry name" value="(WILD MALAYSIAN BANANA) HYPOTHETICAL PROTEIN"/>
    <property type="match status" value="1"/>
</dbReference>
<dbReference type="Gene3D" id="3.30.40.10">
    <property type="entry name" value="Zinc/RING finger domain, C3HC4 (zinc finger)"/>
    <property type="match status" value="1"/>
</dbReference>
<name>A0AAQ3QDW3_9LILI</name>
<gene>
    <name evidence="12" type="ORF">Cni_G17849</name>
</gene>
<keyword evidence="6 10" id="KW-1133">Transmembrane helix</keyword>
<evidence type="ECO:0000256" key="2">
    <source>
        <dbReference type="ARBA" id="ARBA00022692"/>
    </source>
</evidence>
<evidence type="ECO:0000256" key="5">
    <source>
        <dbReference type="ARBA" id="ARBA00022833"/>
    </source>
</evidence>
<accession>A0AAQ3QDW3</accession>
<dbReference type="Pfam" id="PF13639">
    <property type="entry name" value="zf-RING_2"/>
    <property type="match status" value="1"/>
</dbReference>
<protein>
    <submittedName>
        <fullName evidence="12">RING-H2 finger protein ATL40-like</fullName>
    </submittedName>
</protein>
<keyword evidence="5" id="KW-0862">Zinc</keyword>
<dbReference type="EMBL" id="CP136894">
    <property type="protein sequence ID" value="WOL09096.1"/>
    <property type="molecule type" value="Genomic_DNA"/>
</dbReference>
<keyword evidence="13" id="KW-1185">Reference proteome</keyword>
<evidence type="ECO:0000313" key="12">
    <source>
        <dbReference type="EMBL" id="WOL09096.1"/>
    </source>
</evidence>
<evidence type="ECO:0000256" key="8">
    <source>
        <dbReference type="PROSITE-ProRule" id="PRU00175"/>
    </source>
</evidence>
<evidence type="ECO:0000256" key="10">
    <source>
        <dbReference type="SAM" id="Phobius"/>
    </source>
</evidence>
<evidence type="ECO:0000256" key="1">
    <source>
        <dbReference type="ARBA" id="ARBA00004370"/>
    </source>
</evidence>
<dbReference type="PANTHER" id="PTHR46539">
    <property type="entry name" value="E3 UBIQUITIN-PROTEIN LIGASE ATL42"/>
    <property type="match status" value="1"/>
</dbReference>
<keyword evidence="2 10" id="KW-0812">Transmembrane</keyword>
<evidence type="ECO:0000256" key="7">
    <source>
        <dbReference type="ARBA" id="ARBA00023136"/>
    </source>
</evidence>
<dbReference type="AlphaFoldDB" id="A0AAQ3QDW3"/>
<keyword evidence="3" id="KW-0479">Metal-binding</keyword>
<evidence type="ECO:0000256" key="9">
    <source>
        <dbReference type="SAM" id="MobiDB-lite"/>
    </source>
</evidence>
<reference evidence="12 13" key="1">
    <citation type="submission" date="2023-10" db="EMBL/GenBank/DDBJ databases">
        <title>Chromosome-scale genome assembly provides insights into flower coloration mechanisms of Canna indica.</title>
        <authorList>
            <person name="Li C."/>
        </authorList>
    </citation>
    <scope>NUCLEOTIDE SEQUENCE [LARGE SCALE GENOMIC DNA]</scope>
    <source>
        <tissue evidence="12">Flower</tissue>
    </source>
</reference>
<dbReference type="CDD" id="cd16461">
    <property type="entry name" value="RING-H2_EL5-like"/>
    <property type="match status" value="1"/>
</dbReference>
<dbReference type="PROSITE" id="PS50089">
    <property type="entry name" value="ZF_RING_2"/>
    <property type="match status" value="1"/>
</dbReference>
<dbReference type="Proteomes" id="UP001327560">
    <property type="component" value="Chromosome 5"/>
</dbReference>
<dbReference type="SUPFAM" id="SSF57850">
    <property type="entry name" value="RING/U-box"/>
    <property type="match status" value="1"/>
</dbReference>
<dbReference type="InterPro" id="IPR013083">
    <property type="entry name" value="Znf_RING/FYVE/PHD"/>
</dbReference>
<dbReference type="GO" id="GO:0008270">
    <property type="term" value="F:zinc ion binding"/>
    <property type="evidence" value="ECO:0007669"/>
    <property type="project" value="UniProtKB-KW"/>
</dbReference>
<keyword evidence="7 10" id="KW-0472">Membrane</keyword>
<evidence type="ECO:0000313" key="13">
    <source>
        <dbReference type="Proteomes" id="UP001327560"/>
    </source>
</evidence>
<feature type="transmembrane region" description="Helical" evidence="10">
    <location>
        <begin position="20"/>
        <end position="44"/>
    </location>
</feature>
<comment type="subcellular location">
    <subcellularLocation>
        <location evidence="1">Membrane</location>
    </subcellularLocation>
</comment>
<evidence type="ECO:0000256" key="4">
    <source>
        <dbReference type="ARBA" id="ARBA00022771"/>
    </source>
</evidence>
<dbReference type="SMART" id="SM00184">
    <property type="entry name" value="RING"/>
    <property type="match status" value="1"/>
</dbReference>